<keyword evidence="12" id="KW-1185">Reference proteome</keyword>
<evidence type="ECO:0000256" key="8">
    <source>
        <dbReference type="ARBA" id="ARBA00035585"/>
    </source>
</evidence>
<comment type="caution">
    <text evidence="11">The sequence shown here is derived from an EMBL/GenBank/DDBJ whole genome shotgun (WGS) entry which is preliminary data.</text>
</comment>
<name>A0A9P6L2A5_9AGAM</name>
<reference evidence="11" key="2">
    <citation type="submission" date="2020-11" db="EMBL/GenBank/DDBJ databases">
        <authorList>
            <consortium name="DOE Joint Genome Institute"/>
            <person name="Kuo A."/>
            <person name="Miyauchi S."/>
            <person name="Kiss E."/>
            <person name="Drula E."/>
            <person name="Kohler A."/>
            <person name="Sanchez-Garcia M."/>
            <person name="Andreopoulos B."/>
            <person name="Barry K.W."/>
            <person name="Bonito G."/>
            <person name="Buee M."/>
            <person name="Carver A."/>
            <person name="Chen C."/>
            <person name="Cichocki N."/>
            <person name="Clum A."/>
            <person name="Culley D."/>
            <person name="Crous P.W."/>
            <person name="Fauchery L."/>
            <person name="Girlanda M."/>
            <person name="Hayes R."/>
            <person name="Keri Z."/>
            <person name="Labutti K."/>
            <person name="Lipzen A."/>
            <person name="Lombard V."/>
            <person name="Magnuson J."/>
            <person name="Maillard F."/>
            <person name="Morin E."/>
            <person name="Murat C."/>
            <person name="Nolan M."/>
            <person name="Ohm R."/>
            <person name="Pangilinan J."/>
            <person name="Pereira M."/>
            <person name="Perotto S."/>
            <person name="Peter M."/>
            <person name="Riley R."/>
            <person name="Sitrit Y."/>
            <person name="Stielow B."/>
            <person name="Szollosi G."/>
            <person name="Zifcakova L."/>
            <person name="Stursova M."/>
            <person name="Spatafora J.W."/>
            <person name="Tedersoo L."/>
            <person name="Vaario L.-M."/>
            <person name="Yamada A."/>
            <person name="Yan M."/>
            <person name="Wang P."/>
            <person name="Xu J."/>
            <person name="Bruns T."/>
            <person name="Baldrian P."/>
            <person name="Vilgalys R."/>
            <person name="Henrissat B."/>
            <person name="Grigoriev I.V."/>
            <person name="Hibbett D."/>
            <person name="Nagy L.G."/>
            <person name="Martin F.M."/>
        </authorList>
    </citation>
    <scope>NUCLEOTIDE SEQUENCE</scope>
    <source>
        <strain evidence="11">UH-Tt-Lm1</strain>
    </source>
</reference>
<dbReference type="Pfam" id="PF02537">
    <property type="entry name" value="CRCB"/>
    <property type="match status" value="2"/>
</dbReference>
<evidence type="ECO:0000256" key="7">
    <source>
        <dbReference type="ARBA" id="ARBA00035120"/>
    </source>
</evidence>
<evidence type="ECO:0000256" key="2">
    <source>
        <dbReference type="ARBA" id="ARBA00004651"/>
    </source>
</evidence>
<evidence type="ECO:0000256" key="4">
    <source>
        <dbReference type="ARBA" id="ARBA00022692"/>
    </source>
</evidence>
<dbReference type="Proteomes" id="UP000736335">
    <property type="component" value="Unassembled WGS sequence"/>
</dbReference>
<keyword evidence="3" id="KW-1003">Cell membrane</keyword>
<feature type="compositionally biased region" description="Basic and acidic residues" evidence="9">
    <location>
        <begin position="13"/>
        <end position="23"/>
    </location>
</feature>
<comment type="similarity">
    <text evidence="7">Belongs to the fluoride channel Fluc/FEX (TC 1.A.43) family.</text>
</comment>
<reference evidence="11" key="1">
    <citation type="journal article" date="2020" name="Nat. Commun.">
        <title>Large-scale genome sequencing of mycorrhizal fungi provides insights into the early evolution of symbiotic traits.</title>
        <authorList>
            <person name="Miyauchi S."/>
            <person name="Kiss E."/>
            <person name="Kuo A."/>
            <person name="Drula E."/>
            <person name="Kohler A."/>
            <person name="Sanchez-Garcia M."/>
            <person name="Morin E."/>
            <person name="Andreopoulos B."/>
            <person name="Barry K.W."/>
            <person name="Bonito G."/>
            <person name="Buee M."/>
            <person name="Carver A."/>
            <person name="Chen C."/>
            <person name="Cichocki N."/>
            <person name="Clum A."/>
            <person name="Culley D."/>
            <person name="Crous P.W."/>
            <person name="Fauchery L."/>
            <person name="Girlanda M."/>
            <person name="Hayes R.D."/>
            <person name="Keri Z."/>
            <person name="LaButti K."/>
            <person name="Lipzen A."/>
            <person name="Lombard V."/>
            <person name="Magnuson J."/>
            <person name="Maillard F."/>
            <person name="Murat C."/>
            <person name="Nolan M."/>
            <person name="Ohm R.A."/>
            <person name="Pangilinan J."/>
            <person name="Pereira M.F."/>
            <person name="Perotto S."/>
            <person name="Peter M."/>
            <person name="Pfister S."/>
            <person name="Riley R."/>
            <person name="Sitrit Y."/>
            <person name="Stielow J.B."/>
            <person name="Szollosi G."/>
            <person name="Zifcakova L."/>
            <person name="Stursova M."/>
            <person name="Spatafora J.W."/>
            <person name="Tedersoo L."/>
            <person name="Vaario L.M."/>
            <person name="Yamada A."/>
            <person name="Yan M."/>
            <person name="Wang P."/>
            <person name="Xu J."/>
            <person name="Bruns T."/>
            <person name="Baldrian P."/>
            <person name="Vilgalys R."/>
            <person name="Dunand C."/>
            <person name="Henrissat B."/>
            <person name="Grigoriev I.V."/>
            <person name="Hibbett D."/>
            <person name="Nagy L.G."/>
            <person name="Martin F.M."/>
        </authorList>
    </citation>
    <scope>NUCLEOTIDE SEQUENCE</scope>
    <source>
        <strain evidence="11">UH-Tt-Lm1</strain>
    </source>
</reference>
<evidence type="ECO:0000313" key="12">
    <source>
        <dbReference type="Proteomes" id="UP000736335"/>
    </source>
</evidence>
<proteinExistence type="inferred from homology"/>
<gene>
    <name evidence="11" type="ORF">BJ322DRAFT_1084819</name>
</gene>
<evidence type="ECO:0000313" key="11">
    <source>
        <dbReference type="EMBL" id="KAF9780147.1"/>
    </source>
</evidence>
<evidence type="ECO:0000256" key="1">
    <source>
        <dbReference type="ARBA" id="ARBA00002598"/>
    </source>
</evidence>
<feature type="transmembrane region" description="Helical" evidence="10">
    <location>
        <begin position="186"/>
        <end position="207"/>
    </location>
</feature>
<accession>A0A9P6L2A5</accession>
<comment type="subcellular location">
    <subcellularLocation>
        <location evidence="2">Cell membrane</location>
        <topology evidence="2">Multi-pass membrane protein</topology>
    </subcellularLocation>
</comment>
<feature type="transmembrane region" description="Helical" evidence="10">
    <location>
        <begin position="145"/>
        <end position="165"/>
    </location>
</feature>
<feature type="transmembrane region" description="Helical" evidence="10">
    <location>
        <begin position="213"/>
        <end position="233"/>
    </location>
</feature>
<dbReference type="InterPro" id="IPR003691">
    <property type="entry name" value="FluC"/>
</dbReference>
<dbReference type="OrthoDB" id="409792at2759"/>
<comment type="function">
    <text evidence="1">Fluoride channel required for the rapid expulsion of cytoplasmic fluoride.</text>
</comment>
<evidence type="ECO:0000256" key="5">
    <source>
        <dbReference type="ARBA" id="ARBA00022989"/>
    </source>
</evidence>
<dbReference type="EMBL" id="WIUZ02000017">
    <property type="protein sequence ID" value="KAF9780147.1"/>
    <property type="molecule type" value="Genomic_DNA"/>
</dbReference>
<protein>
    <submittedName>
        <fullName evidence="11">CrcB-like protein-domain-containing protein</fullName>
    </submittedName>
</protein>
<dbReference type="PANTHER" id="PTHR28259">
    <property type="entry name" value="FLUORIDE EXPORT PROTEIN 1-RELATED"/>
    <property type="match status" value="1"/>
</dbReference>
<dbReference type="GO" id="GO:0005886">
    <property type="term" value="C:plasma membrane"/>
    <property type="evidence" value="ECO:0007669"/>
    <property type="project" value="UniProtKB-SubCell"/>
</dbReference>
<feature type="transmembrane region" description="Helical" evidence="10">
    <location>
        <begin position="45"/>
        <end position="62"/>
    </location>
</feature>
<evidence type="ECO:0000256" key="9">
    <source>
        <dbReference type="SAM" id="MobiDB-lite"/>
    </source>
</evidence>
<feature type="transmembrane region" description="Helical" evidence="10">
    <location>
        <begin position="74"/>
        <end position="94"/>
    </location>
</feature>
<dbReference type="GO" id="GO:1903425">
    <property type="term" value="F:fluoride transmembrane transporter activity"/>
    <property type="evidence" value="ECO:0007669"/>
    <property type="project" value="TreeGrafter"/>
</dbReference>
<organism evidence="11 12">
    <name type="scientific">Thelephora terrestris</name>
    <dbReference type="NCBI Taxonomy" id="56493"/>
    <lineage>
        <taxon>Eukaryota</taxon>
        <taxon>Fungi</taxon>
        <taxon>Dikarya</taxon>
        <taxon>Basidiomycota</taxon>
        <taxon>Agaricomycotina</taxon>
        <taxon>Agaricomycetes</taxon>
        <taxon>Thelephorales</taxon>
        <taxon>Thelephoraceae</taxon>
        <taxon>Thelephora</taxon>
    </lineage>
</organism>
<feature type="transmembrane region" description="Helical" evidence="10">
    <location>
        <begin position="245"/>
        <end position="266"/>
    </location>
</feature>
<sequence length="349" mass="38034">MSVVPKDTSTADIRPEPNQETQKDVIMEEVVEPPPQLFHPLSWEILALLMPTSVFGALARLGLDALTTYDGESIFPLAYVQGVGCLVMGFCLALKVPITECYAPLYVALTTGFCGSLTTFSSWQYDVFSSWTNSANASRDWLRDVIDGITKLVFTLMISMSSVSFGSYLAQITRSYLPRFPTPRPLLRYTLAGVGVLIYAATFPAYARLPPSYRSQAVASLLFSFPGTLSRYLLALSMNTITKKLPLGTMTANVVGTGLLGVFHVLQNKTSRVSPHACSTLQGLIDGFCGSLTTISTFAVELNAMEGSRYAWMYGGISIIISQLLLVVVILPAHTLSNVPFARTCTFEQ</sequence>
<evidence type="ECO:0000256" key="10">
    <source>
        <dbReference type="SAM" id="Phobius"/>
    </source>
</evidence>
<keyword evidence="6 10" id="KW-0472">Membrane</keyword>
<keyword evidence="4 10" id="KW-0812">Transmembrane</keyword>
<feature type="transmembrane region" description="Helical" evidence="10">
    <location>
        <begin position="106"/>
        <end position="125"/>
    </location>
</feature>
<feature type="transmembrane region" description="Helical" evidence="10">
    <location>
        <begin position="311"/>
        <end position="333"/>
    </location>
</feature>
<keyword evidence="5 10" id="KW-1133">Transmembrane helix</keyword>
<comment type="catalytic activity">
    <reaction evidence="8">
        <text>fluoride(in) = fluoride(out)</text>
        <dbReference type="Rhea" id="RHEA:76159"/>
        <dbReference type="ChEBI" id="CHEBI:17051"/>
    </reaction>
    <physiologicalReaction direction="left-to-right" evidence="8">
        <dbReference type="Rhea" id="RHEA:76160"/>
    </physiologicalReaction>
</comment>
<feature type="region of interest" description="Disordered" evidence="9">
    <location>
        <begin position="1"/>
        <end position="23"/>
    </location>
</feature>
<dbReference type="PANTHER" id="PTHR28259:SF1">
    <property type="entry name" value="FLUORIDE EXPORT PROTEIN 1-RELATED"/>
    <property type="match status" value="1"/>
</dbReference>
<evidence type="ECO:0000256" key="3">
    <source>
        <dbReference type="ARBA" id="ARBA00022475"/>
    </source>
</evidence>
<evidence type="ECO:0000256" key="6">
    <source>
        <dbReference type="ARBA" id="ARBA00023136"/>
    </source>
</evidence>
<dbReference type="AlphaFoldDB" id="A0A9P6L2A5"/>